<dbReference type="PROSITE" id="PS50893">
    <property type="entry name" value="ABC_TRANSPORTER_2"/>
    <property type="match status" value="1"/>
</dbReference>
<name>A0A172ZMI3_9BACL</name>
<evidence type="ECO:0000313" key="6">
    <source>
        <dbReference type="EMBL" id="ANF98788.1"/>
    </source>
</evidence>
<dbReference type="Gene3D" id="3.40.50.300">
    <property type="entry name" value="P-loop containing nucleotide triphosphate hydrolases"/>
    <property type="match status" value="1"/>
</dbReference>
<reference evidence="6 7" key="2">
    <citation type="journal article" date="2016" name="Int. J. Syst. Evol. Microbiol.">
        <title>Paenibacillus bovis sp. nov., isolated from raw yak (Bos grunniens) milk.</title>
        <authorList>
            <person name="Gao C."/>
            <person name="Han J."/>
            <person name="Liu Z."/>
            <person name="Xu X."/>
            <person name="Hang F."/>
            <person name="Wu Z."/>
        </authorList>
    </citation>
    <scope>NUCLEOTIDE SEQUENCE [LARGE SCALE GENOMIC DNA]</scope>
    <source>
        <strain evidence="6 7">BD3526</strain>
    </source>
</reference>
<comment type="similarity">
    <text evidence="1">Belongs to the ABC transporter superfamily.</text>
</comment>
<dbReference type="InterPro" id="IPR003439">
    <property type="entry name" value="ABC_transporter-like_ATP-bd"/>
</dbReference>
<evidence type="ECO:0000256" key="2">
    <source>
        <dbReference type="ARBA" id="ARBA00022448"/>
    </source>
</evidence>
<dbReference type="SMART" id="SM00382">
    <property type="entry name" value="AAA"/>
    <property type="match status" value="1"/>
</dbReference>
<keyword evidence="3" id="KW-0547">Nucleotide-binding</keyword>
<dbReference type="GO" id="GO:0005524">
    <property type="term" value="F:ATP binding"/>
    <property type="evidence" value="ECO:0007669"/>
    <property type="project" value="UniProtKB-KW"/>
</dbReference>
<gene>
    <name evidence="6" type="ORF">AR543_12665</name>
</gene>
<dbReference type="AlphaFoldDB" id="A0A172ZMI3"/>
<dbReference type="STRING" id="1616788.AR543_12665"/>
<accession>A0A172ZMI3</accession>
<feature type="domain" description="ABC transporter" evidence="5">
    <location>
        <begin position="2"/>
        <end position="241"/>
    </location>
</feature>
<reference evidence="7" key="1">
    <citation type="submission" date="2015-10" db="EMBL/GenBank/DDBJ databases">
        <title>Genome of Paenibacillus bovis sp. nov.</title>
        <authorList>
            <person name="Wu Z."/>
            <person name="Gao C."/>
            <person name="Liu Z."/>
            <person name="Zheng H."/>
        </authorList>
    </citation>
    <scope>NUCLEOTIDE SEQUENCE [LARGE SCALE GENOMIC DNA]</scope>
    <source>
        <strain evidence="7">BD3526</strain>
    </source>
</reference>
<dbReference type="PROSITE" id="PS00211">
    <property type="entry name" value="ABC_TRANSPORTER_1"/>
    <property type="match status" value="1"/>
</dbReference>
<dbReference type="GO" id="GO:0016887">
    <property type="term" value="F:ATP hydrolysis activity"/>
    <property type="evidence" value="ECO:0007669"/>
    <property type="project" value="InterPro"/>
</dbReference>
<organism evidence="6 7">
    <name type="scientific">Paenibacillus bovis</name>
    <dbReference type="NCBI Taxonomy" id="1616788"/>
    <lineage>
        <taxon>Bacteria</taxon>
        <taxon>Bacillati</taxon>
        <taxon>Bacillota</taxon>
        <taxon>Bacilli</taxon>
        <taxon>Bacillales</taxon>
        <taxon>Paenibacillaceae</taxon>
        <taxon>Paenibacillus</taxon>
    </lineage>
</organism>
<dbReference type="InterPro" id="IPR017871">
    <property type="entry name" value="ABC_transporter-like_CS"/>
</dbReference>
<protein>
    <submittedName>
        <fullName evidence="6">Molybdenum ABC transporter ATP-binding protein</fullName>
    </submittedName>
</protein>
<dbReference type="Proteomes" id="UP000078148">
    <property type="component" value="Chromosome"/>
</dbReference>
<dbReference type="InterPro" id="IPR050153">
    <property type="entry name" value="Metal_Ion_Import_ABC"/>
</dbReference>
<dbReference type="PANTHER" id="PTHR42734:SF17">
    <property type="entry name" value="METAL TRANSPORT SYSTEM ATP-BINDING PROTEIN TM_0124-RELATED"/>
    <property type="match status" value="1"/>
</dbReference>
<evidence type="ECO:0000256" key="1">
    <source>
        <dbReference type="ARBA" id="ARBA00005417"/>
    </source>
</evidence>
<evidence type="ECO:0000256" key="4">
    <source>
        <dbReference type="ARBA" id="ARBA00022840"/>
    </source>
</evidence>
<evidence type="ECO:0000259" key="5">
    <source>
        <dbReference type="PROSITE" id="PS50893"/>
    </source>
</evidence>
<dbReference type="InterPro" id="IPR027417">
    <property type="entry name" value="P-loop_NTPase"/>
</dbReference>
<keyword evidence="4 6" id="KW-0067">ATP-binding</keyword>
<keyword evidence="2" id="KW-0813">Transport</keyword>
<keyword evidence="7" id="KW-1185">Reference proteome</keyword>
<dbReference type="EMBL" id="CP013023">
    <property type="protein sequence ID" value="ANF98788.1"/>
    <property type="molecule type" value="Genomic_DNA"/>
</dbReference>
<evidence type="ECO:0000256" key="3">
    <source>
        <dbReference type="ARBA" id="ARBA00022741"/>
    </source>
</evidence>
<dbReference type="SUPFAM" id="SSF52540">
    <property type="entry name" value="P-loop containing nucleoside triphosphate hydrolases"/>
    <property type="match status" value="1"/>
</dbReference>
<sequence>MIDIHHASWRREQSTIINNISWQVQPGEHWCLLGLNGSGKTTLLNMINGYIWPTTGSISVLGEKFGEVDLREHRKRIGWVSTSLQQRLHGRDTAENIVLSGKFASIGIYTQIEDHDREQALQLMQQLDAERLVGRTYDTLSQGERQRILIARALMASPDLLILDEPCTGLDIFARDQLLQRVQTIANGQNAPTLLYVTHHIEEIMPCFNKTMLLRDGQIFAAGSTADMLDSQRLSDFFNTSVEVRPEPGDRYSIRLTGPFTTMPAEAAE</sequence>
<dbReference type="PANTHER" id="PTHR42734">
    <property type="entry name" value="METAL TRANSPORT SYSTEM ATP-BINDING PROTEIN TM_0124-RELATED"/>
    <property type="match status" value="1"/>
</dbReference>
<evidence type="ECO:0000313" key="7">
    <source>
        <dbReference type="Proteomes" id="UP000078148"/>
    </source>
</evidence>
<dbReference type="InterPro" id="IPR003593">
    <property type="entry name" value="AAA+_ATPase"/>
</dbReference>
<proteinExistence type="inferred from homology"/>
<dbReference type="KEGG" id="pbv:AR543_12665"/>
<dbReference type="Pfam" id="PF00005">
    <property type="entry name" value="ABC_tran"/>
    <property type="match status" value="1"/>
</dbReference>